<dbReference type="InterPro" id="IPR052594">
    <property type="entry name" value="J_domain-containing_protein"/>
</dbReference>
<dbReference type="PROSITE" id="PS50076">
    <property type="entry name" value="DNAJ_2"/>
    <property type="match status" value="1"/>
</dbReference>
<gene>
    <name evidence="5" type="ORF">ElyMa_006327100</name>
</gene>
<name>A0AAV4HHB7_9GAST</name>
<evidence type="ECO:0000313" key="5">
    <source>
        <dbReference type="EMBL" id="GFR97537.1"/>
    </source>
</evidence>
<dbReference type="AlphaFoldDB" id="A0AAV4HHB7"/>
<feature type="region of interest" description="Disordered" evidence="3">
    <location>
        <begin position="241"/>
        <end position="262"/>
    </location>
</feature>
<keyword evidence="2" id="KW-0175">Coiled coil</keyword>
<accession>A0AAV4HHB7</accession>
<dbReference type="InterPro" id="IPR001623">
    <property type="entry name" value="DnaJ_domain"/>
</dbReference>
<keyword evidence="1" id="KW-0597">Phosphoprotein</keyword>
<evidence type="ECO:0000256" key="3">
    <source>
        <dbReference type="SAM" id="MobiDB-lite"/>
    </source>
</evidence>
<dbReference type="EMBL" id="BMAT01012700">
    <property type="protein sequence ID" value="GFR97537.1"/>
    <property type="molecule type" value="Genomic_DNA"/>
</dbReference>
<dbReference type="FunFam" id="1.10.287.110:FF:000035">
    <property type="entry name" value="DnaJ homolog subfamily C member 9"/>
    <property type="match status" value="1"/>
</dbReference>
<dbReference type="SUPFAM" id="SSF46565">
    <property type="entry name" value="Chaperone J-domain"/>
    <property type="match status" value="1"/>
</dbReference>
<feature type="coiled-coil region" evidence="2">
    <location>
        <begin position="180"/>
        <end position="210"/>
    </location>
</feature>
<dbReference type="GO" id="GO:0005737">
    <property type="term" value="C:cytoplasm"/>
    <property type="evidence" value="ECO:0007669"/>
    <property type="project" value="TreeGrafter"/>
</dbReference>
<dbReference type="SMART" id="SM00271">
    <property type="entry name" value="DnaJ"/>
    <property type="match status" value="1"/>
</dbReference>
<dbReference type="PROSITE" id="PS00636">
    <property type="entry name" value="DNAJ_1"/>
    <property type="match status" value="1"/>
</dbReference>
<dbReference type="InterPro" id="IPR056453">
    <property type="entry name" value="HTH_DNAJC9"/>
</dbReference>
<reference evidence="5 6" key="1">
    <citation type="journal article" date="2021" name="Elife">
        <title>Chloroplast acquisition without the gene transfer in kleptoplastic sea slugs, Plakobranchus ocellatus.</title>
        <authorList>
            <person name="Maeda T."/>
            <person name="Takahashi S."/>
            <person name="Yoshida T."/>
            <person name="Shimamura S."/>
            <person name="Takaki Y."/>
            <person name="Nagai Y."/>
            <person name="Toyoda A."/>
            <person name="Suzuki Y."/>
            <person name="Arimoto A."/>
            <person name="Ishii H."/>
            <person name="Satoh N."/>
            <person name="Nishiyama T."/>
            <person name="Hasebe M."/>
            <person name="Maruyama T."/>
            <person name="Minagawa J."/>
            <person name="Obokata J."/>
            <person name="Shigenobu S."/>
        </authorList>
    </citation>
    <scope>NUCLEOTIDE SEQUENCE [LARGE SCALE GENOMIC DNA]</scope>
</reference>
<dbReference type="GO" id="GO:0031072">
    <property type="term" value="F:heat shock protein binding"/>
    <property type="evidence" value="ECO:0007669"/>
    <property type="project" value="TreeGrafter"/>
</dbReference>
<evidence type="ECO:0000259" key="4">
    <source>
        <dbReference type="PROSITE" id="PS50076"/>
    </source>
</evidence>
<proteinExistence type="predicted"/>
<dbReference type="InterPro" id="IPR018253">
    <property type="entry name" value="DnaJ_domain_CS"/>
</dbReference>
<dbReference type="CDD" id="cd06257">
    <property type="entry name" value="DnaJ"/>
    <property type="match status" value="1"/>
</dbReference>
<comment type="caution">
    <text evidence="5">The sequence shown here is derived from an EMBL/GenBank/DDBJ whole genome shotgun (WGS) entry which is preliminary data.</text>
</comment>
<dbReference type="PANTHER" id="PTHR44144:SF1">
    <property type="entry name" value="DNAJ HOMOLOG SUBFAMILY C MEMBER 9"/>
    <property type="match status" value="1"/>
</dbReference>
<evidence type="ECO:0000256" key="2">
    <source>
        <dbReference type="SAM" id="Coils"/>
    </source>
</evidence>
<organism evidence="5 6">
    <name type="scientific">Elysia marginata</name>
    <dbReference type="NCBI Taxonomy" id="1093978"/>
    <lineage>
        <taxon>Eukaryota</taxon>
        <taxon>Metazoa</taxon>
        <taxon>Spiralia</taxon>
        <taxon>Lophotrochozoa</taxon>
        <taxon>Mollusca</taxon>
        <taxon>Gastropoda</taxon>
        <taxon>Heterobranchia</taxon>
        <taxon>Euthyneura</taxon>
        <taxon>Panpulmonata</taxon>
        <taxon>Sacoglossa</taxon>
        <taxon>Placobranchoidea</taxon>
        <taxon>Plakobranchidae</taxon>
        <taxon>Elysia</taxon>
    </lineage>
</organism>
<protein>
    <submittedName>
        <fullName evidence="5">DnaJ homolog subfamily C member 9</fullName>
    </submittedName>
</protein>
<dbReference type="InterPro" id="IPR036869">
    <property type="entry name" value="J_dom_sf"/>
</dbReference>
<dbReference type="PANTHER" id="PTHR44144">
    <property type="entry name" value="DNAJ HOMOLOG SUBFAMILY C MEMBER 9"/>
    <property type="match status" value="1"/>
</dbReference>
<dbReference type="Gene3D" id="1.10.287.110">
    <property type="entry name" value="DnaJ domain"/>
    <property type="match status" value="1"/>
</dbReference>
<dbReference type="Pfam" id="PF00226">
    <property type="entry name" value="DnaJ"/>
    <property type="match status" value="1"/>
</dbReference>
<feature type="compositionally biased region" description="Gly residues" evidence="3">
    <location>
        <begin position="244"/>
        <end position="254"/>
    </location>
</feature>
<dbReference type="GO" id="GO:0005634">
    <property type="term" value="C:nucleus"/>
    <property type="evidence" value="ECO:0007669"/>
    <property type="project" value="TreeGrafter"/>
</dbReference>
<dbReference type="PRINTS" id="PR00625">
    <property type="entry name" value="JDOMAIN"/>
</dbReference>
<evidence type="ECO:0000256" key="1">
    <source>
        <dbReference type="ARBA" id="ARBA00022553"/>
    </source>
</evidence>
<keyword evidence="6" id="KW-1185">Reference proteome</keyword>
<evidence type="ECO:0000313" key="6">
    <source>
        <dbReference type="Proteomes" id="UP000762676"/>
    </source>
</evidence>
<dbReference type="Proteomes" id="UP000762676">
    <property type="component" value="Unassembled WGS sequence"/>
</dbReference>
<feature type="domain" description="J" evidence="4">
    <location>
        <begin position="16"/>
        <end position="83"/>
    </location>
</feature>
<sequence length="262" mass="29705">MPSILQRCKEVFHTDNLYEVIGVEKDATQKELKKGYHRKSLAFHPDRVSSEDKEVATRKFQLLSQVYSILTDDDRRREYDDTGEVDEESSGDLDRDWTQYWRLLFPKVTAKDIEEFAEKYRGSEEELGDLKKAYVSSEGDMETILDTVLCCTHEDEERFAELLRDLVSTGELPDFDNFSKENKKKKAARIKKSKQEAAEAEEAAKKLKLGDDHSSLVAAIAQRQTSRARQADDFLSQLEAKYCGGTGSGAGGGKKSGKKSKR</sequence>
<dbReference type="Pfam" id="PF23302">
    <property type="entry name" value="HTH_DNAJC9"/>
    <property type="match status" value="1"/>
</dbReference>